<dbReference type="PANTHER" id="PTHR10566">
    <property type="entry name" value="CHAPERONE-ACTIVITY OF BC1 COMPLEX CABC1 -RELATED"/>
    <property type="match status" value="1"/>
</dbReference>
<dbReference type="Pfam" id="PF03109">
    <property type="entry name" value="ABC1"/>
    <property type="match status" value="1"/>
</dbReference>
<accession>A0A1H2E6F3</accession>
<dbReference type="RefSeq" id="WP_092383584.1">
    <property type="nucleotide sequence ID" value="NZ_LT629787.1"/>
</dbReference>
<dbReference type="Proteomes" id="UP000243924">
    <property type="component" value="Chromosome I"/>
</dbReference>
<name>A0A1H2E6F3_9GAMM</name>
<dbReference type="STRING" id="1434072.SAMN05216210_0381"/>
<organism evidence="3 4">
    <name type="scientific">Halopseudomonas salegens</name>
    <dbReference type="NCBI Taxonomy" id="1434072"/>
    <lineage>
        <taxon>Bacteria</taxon>
        <taxon>Pseudomonadati</taxon>
        <taxon>Pseudomonadota</taxon>
        <taxon>Gammaproteobacteria</taxon>
        <taxon>Pseudomonadales</taxon>
        <taxon>Pseudomonadaceae</taxon>
        <taxon>Halopseudomonas</taxon>
    </lineage>
</organism>
<comment type="similarity">
    <text evidence="1">Belongs to the protein kinase superfamily. ADCK protein kinase family.</text>
</comment>
<dbReference type="InterPro" id="IPR034646">
    <property type="entry name" value="ADCK3_dom"/>
</dbReference>
<reference evidence="4" key="1">
    <citation type="submission" date="2016-10" db="EMBL/GenBank/DDBJ databases">
        <authorList>
            <person name="Varghese N."/>
            <person name="Submissions S."/>
        </authorList>
    </citation>
    <scope>NUCLEOTIDE SEQUENCE [LARGE SCALE GENOMIC DNA]</scope>
    <source>
        <strain evidence="4">CECT 8338</strain>
    </source>
</reference>
<protein>
    <submittedName>
        <fullName evidence="3">ABC1 family protein</fullName>
    </submittedName>
</protein>
<feature type="domain" description="ABC1 atypical kinase-like" evidence="2">
    <location>
        <begin position="87"/>
        <end position="324"/>
    </location>
</feature>
<dbReference type="OrthoDB" id="9795390at2"/>
<dbReference type="InterPro" id="IPR004147">
    <property type="entry name" value="ABC1_dom"/>
</dbReference>
<evidence type="ECO:0000256" key="1">
    <source>
        <dbReference type="ARBA" id="ARBA00009670"/>
    </source>
</evidence>
<evidence type="ECO:0000259" key="2">
    <source>
        <dbReference type="Pfam" id="PF03109"/>
    </source>
</evidence>
<evidence type="ECO:0000313" key="3">
    <source>
        <dbReference type="EMBL" id="SDT90643.1"/>
    </source>
</evidence>
<dbReference type="InterPro" id="IPR011009">
    <property type="entry name" value="Kinase-like_dom_sf"/>
</dbReference>
<gene>
    <name evidence="3" type="ORF">SAMN05216210_0381</name>
</gene>
<keyword evidence="4" id="KW-1185">Reference proteome</keyword>
<dbReference type="InterPro" id="IPR050154">
    <property type="entry name" value="UbiB_kinase"/>
</dbReference>
<dbReference type="EMBL" id="LT629787">
    <property type="protein sequence ID" value="SDT90643.1"/>
    <property type="molecule type" value="Genomic_DNA"/>
</dbReference>
<sequence length="426" mass="46657">MPVSRKTPRRSALGRFWQLGTTSARVAGGVLRQRILPGHKAMDWQPTADLLRDALGDMKGPVLKLGQMAAQWESVLPAPICQALSHLQSQVPSLPFTAFEQVLDDAYAGGWCEHFSRIAPEPFAAASLGQVHRAQTADGQAVIIKLQYPGMADICRADLQQLRRLLPLGRLLRAPAKALEQVYQELARAVRAELDYARELETLQRYAQHFQAAPGVLIPQPVSALCRPGILVMQEVRGAPLATSGSAPLPVRQLLAERLIDWLCSQVVELGLLHVDPHPGNFAWTPEGELIVYDFGAVHALPARLLNAYVASFRALQAGDPHRLEAAFQQLGARQATSPVPWSFYRELSALLQPQLQPGATWDFAAAPLHQQLTRIIPEGFAALGSLQPAADTLLVNRALEGHYWNLQRLAVPVRLADRLDAALAD</sequence>
<evidence type="ECO:0000313" key="4">
    <source>
        <dbReference type="Proteomes" id="UP000243924"/>
    </source>
</evidence>
<dbReference type="SUPFAM" id="SSF56112">
    <property type="entry name" value="Protein kinase-like (PK-like)"/>
    <property type="match status" value="1"/>
</dbReference>
<proteinExistence type="inferred from homology"/>
<dbReference type="AlphaFoldDB" id="A0A1H2E6F3"/>
<dbReference type="CDD" id="cd13970">
    <property type="entry name" value="ABC1_ADCK3"/>
    <property type="match status" value="1"/>
</dbReference>
<dbReference type="PANTHER" id="PTHR10566:SF113">
    <property type="entry name" value="PROTEIN ACTIVITY OF BC1 COMPLEX KINASE 7, CHLOROPLASTIC"/>
    <property type="match status" value="1"/>
</dbReference>